<dbReference type="EMBL" id="KV744848">
    <property type="protein sequence ID" value="OCK83937.1"/>
    <property type="molecule type" value="Genomic_DNA"/>
</dbReference>
<sequence>MANRLTAPASISVATRHKYPSDAFPAQSLQREMLAASIEYQTDLCLSWSIIPVAAW</sequence>
<dbReference type="Proteomes" id="UP000250266">
    <property type="component" value="Unassembled WGS sequence"/>
</dbReference>
<dbReference type="AlphaFoldDB" id="A0A8E2EH81"/>
<evidence type="ECO:0000313" key="1">
    <source>
        <dbReference type="EMBL" id="OCK83937.1"/>
    </source>
</evidence>
<organism evidence="1 2">
    <name type="scientific">Lepidopterella palustris CBS 459.81</name>
    <dbReference type="NCBI Taxonomy" id="1314670"/>
    <lineage>
        <taxon>Eukaryota</taxon>
        <taxon>Fungi</taxon>
        <taxon>Dikarya</taxon>
        <taxon>Ascomycota</taxon>
        <taxon>Pezizomycotina</taxon>
        <taxon>Dothideomycetes</taxon>
        <taxon>Pleosporomycetidae</taxon>
        <taxon>Mytilinidiales</taxon>
        <taxon>Argynnaceae</taxon>
        <taxon>Lepidopterella</taxon>
    </lineage>
</organism>
<proteinExistence type="predicted"/>
<evidence type="ECO:0000313" key="2">
    <source>
        <dbReference type="Proteomes" id="UP000250266"/>
    </source>
</evidence>
<gene>
    <name evidence="1" type="ORF">K432DRAFT_379006</name>
</gene>
<reference evidence="1 2" key="1">
    <citation type="journal article" date="2016" name="Nat. Commun.">
        <title>Ectomycorrhizal ecology is imprinted in the genome of the dominant symbiotic fungus Cenococcum geophilum.</title>
        <authorList>
            <consortium name="DOE Joint Genome Institute"/>
            <person name="Peter M."/>
            <person name="Kohler A."/>
            <person name="Ohm R.A."/>
            <person name="Kuo A."/>
            <person name="Krutzmann J."/>
            <person name="Morin E."/>
            <person name="Arend M."/>
            <person name="Barry K.W."/>
            <person name="Binder M."/>
            <person name="Choi C."/>
            <person name="Clum A."/>
            <person name="Copeland A."/>
            <person name="Grisel N."/>
            <person name="Haridas S."/>
            <person name="Kipfer T."/>
            <person name="LaButti K."/>
            <person name="Lindquist E."/>
            <person name="Lipzen A."/>
            <person name="Maire R."/>
            <person name="Meier B."/>
            <person name="Mihaltcheva S."/>
            <person name="Molinier V."/>
            <person name="Murat C."/>
            <person name="Poggeler S."/>
            <person name="Quandt C.A."/>
            <person name="Sperisen C."/>
            <person name="Tritt A."/>
            <person name="Tisserant E."/>
            <person name="Crous P.W."/>
            <person name="Henrissat B."/>
            <person name="Nehls U."/>
            <person name="Egli S."/>
            <person name="Spatafora J.W."/>
            <person name="Grigoriev I.V."/>
            <person name="Martin F.M."/>
        </authorList>
    </citation>
    <scope>NUCLEOTIDE SEQUENCE [LARGE SCALE GENOMIC DNA]</scope>
    <source>
        <strain evidence="1 2">CBS 459.81</strain>
    </source>
</reference>
<name>A0A8E2EH81_9PEZI</name>
<protein>
    <submittedName>
        <fullName evidence="1">Uncharacterized protein</fullName>
    </submittedName>
</protein>
<keyword evidence="2" id="KW-1185">Reference proteome</keyword>
<accession>A0A8E2EH81</accession>